<dbReference type="GO" id="GO:0000049">
    <property type="term" value="F:tRNA binding"/>
    <property type="evidence" value="ECO:0007669"/>
    <property type="project" value="InterPro"/>
</dbReference>
<reference evidence="13 14" key="1">
    <citation type="journal article" date="2016" name="Nat. Commun.">
        <title>Thousands of microbial genomes shed light on interconnected biogeochemical processes in an aquifer system.</title>
        <authorList>
            <person name="Anantharaman K."/>
            <person name="Brown C.T."/>
            <person name="Hug L.A."/>
            <person name="Sharon I."/>
            <person name="Castelle C.J."/>
            <person name="Probst A.J."/>
            <person name="Thomas B.C."/>
            <person name="Singh A."/>
            <person name="Wilkins M.J."/>
            <person name="Karaoz U."/>
            <person name="Brodie E.L."/>
            <person name="Williams K.H."/>
            <person name="Hubbard S.S."/>
            <person name="Banfield J.F."/>
        </authorList>
    </citation>
    <scope>NUCLEOTIDE SEQUENCE [LARGE SCALE GENOMIC DNA]</scope>
</reference>
<proteinExistence type="inferred from homology"/>
<comment type="subunit">
    <text evidence="3 10">Monomer.</text>
</comment>
<dbReference type="CDD" id="cd00808">
    <property type="entry name" value="GluRS_core"/>
    <property type="match status" value="1"/>
</dbReference>
<dbReference type="GO" id="GO:0005524">
    <property type="term" value="F:ATP binding"/>
    <property type="evidence" value="ECO:0007669"/>
    <property type="project" value="UniProtKB-UniRule"/>
</dbReference>
<dbReference type="AlphaFoldDB" id="A0A1F5B529"/>
<evidence type="ECO:0000259" key="12">
    <source>
        <dbReference type="Pfam" id="PF19269"/>
    </source>
</evidence>
<evidence type="ECO:0000256" key="6">
    <source>
        <dbReference type="ARBA" id="ARBA00022741"/>
    </source>
</evidence>
<feature type="short sequence motif" description="'HIGH' region" evidence="10">
    <location>
        <begin position="17"/>
        <end position="27"/>
    </location>
</feature>
<comment type="function">
    <text evidence="10">Catalyzes the attachment of glutamate to tRNA(Glu) in a two-step reaction: glutamate is first activated by ATP to form Glu-AMP and then transferred to the acceptor end of tRNA(Glu).</text>
</comment>
<comment type="catalytic activity">
    <reaction evidence="10">
        <text>tRNA(Glu) + L-glutamate + ATP = L-glutamyl-tRNA(Glu) + AMP + diphosphate</text>
        <dbReference type="Rhea" id="RHEA:23540"/>
        <dbReference type="Rhea" id="RHEA-COMP:9663"/>
        <dbReference type="Rhea" id="RHEA-COMP:9680"/>
        <dbReference type="ChEBI" id="CHEBI:29985"/>
        <dbReference type="ChEBI" id="CHEBI:30616"/>
        <dbReference type="ChEBI" id="CHEBI:33019"/>
        <dbReference type="ChEBI" id="CHEBI:78442"/>
        <dbReference type="ChEBI" id="CHEBI:78520"/>
        <dbReference type="ChEBI" id="CHEBI:456215"/>
        <dbReference type="EC" id="6.1.1.17"/>
    </reaction>
</comment>
<dbReference type="InterPro" id="IPR033910">
    <property type="entry name" value="GluRS_core"/>
</dbReference>
<dbReference type="SUPFAM" id="SSF48163">
    <property type="entry name" value="An anticodon-binding domain of class I aminoacyl-tRNA synthetases"/>
    <property type="match status" value="1"/>
</dbReference>
<dbReference type="Gene3D" id="1.10.10.350">
    <property type="match status" value="1"/>
</dbReference>
<dbReference type="GO" id="GO:0006424">
    <property type="term" value="P:glutamyl-tRNA aminoacylation"/>
    <property type="evidence" value="ECO:0007669"/>
    <property type="project" value="UniProtKB-UniRule"/>
</dbReference>
<feature type="domain" description="Glutamyl/glutaminyl-tRNA synthetase class Ib catalytic" evidence="11">
    <location>
        <begin position="11"/>
        <end position="331"/>
    </location>
</feature>
<dbReference type="InterPro" id="IPR020751">
    <property type="entry name" value="aa-tRNA-synth_I_codon-bd_sub2"/>
</dbReference>
<comment type="similarity">
    <text evidence="2 10">Belongs to the class-I aminoacyl-tRNA synthetase family. Glutamate--tRNA ligase type 1 subfamily.</text>
</comment>
<name>A0A1F5B529_9BACT</name>
<dbReference type="InterPro" id="IPR020058">
    <property type="entry name" value="Glu/Gln-tRNA-synth_Ib_cat-dom"/>
</dbReference>
<evidence type="ECO:0000256" key="10">
    <source>
        <dbReference type="HAMAP-Rule" id="MF_00022"/>
    </source>
</evidence>
<organism evidence="13 14">
    <name type="scientific">Candidatus Azambacteria bacterium RIFCSPHIGHO2_01_FULL_40_24</name>
    <dbReference type="NCBI Taxonomy" id="1797301"/>
    <lineage>
        <taxon>Bacteria</taxon>
        <taxon>Candidatus Azamiibacteriota</taxon>
    </lineage>
</organism>
<evidence type="ECO:0000256" key="4">
    <source>
        <dbReference type="ARBA" id="ARBA00022490"/>
    </source>
</evidence>
<evidence type="ECO:0000256" key="7">
    <source>
        <dbReference type="ARBA" id="ARBA00022840"/>
    </source>
</evidence>
<dbReference type="NCBIfam" id="TIGR00464">
    <property type="entry name" value="gltX_bact"/>
    <property type="match status" value="1"/>
</dbReference>
<evidence type="ECO:0000256" key="5">
    <source>
        <dbReference type="ARBA" id="ARBA00022598"/>
    </source>
</evidence>
<dbReference type="EMBL" id="MEYK01000004">
    <property type="protein sequence ID" value="OGD25728.1"/>
    <property type="molecule type" value="Genomic_DNA"/>
</dbReference>
<evidence type="ECO:0000313" key="13">
    <source>
        <dbReference type="EMBL" id="OGD25728.1"/>
    </source>
</evidence>
<dbReference type="PANTHER" id="PTHR43311:SF2">
    <property type="entry name" value="GLUTAMATE--TRNA LIGASE, MITOCHONDRIAL-RELATED"/>
    <property type="match status" value="1"/>
</dbReference>
<dbReference type="InterPro" id="IPR004527">
    <property type="entry name" value="Glu-tRNA-ligase_bac/mito"/>
</dbReference>
<dbReference type="Pfam" id="PF19269">
    <property type="entry name" value="Anticodon_2"/>
    <property type="match status" value="1"/>
</dbReference>
<dbReference type="Pfam" id="PF00749">
    <property type="entry name" value="tRNA-synt_1c"/>
    <property type="match status" value="1"/>
</dbReference>
<dbReference type="GO" id="GO:0005829">
    <property type="term" value="C:cytosol"/>
    <property type="evidence" value="ECO:0007669"/>
    <property type="project" value="TreeGrafter"/>
</dbReference>
<keyword evidence="9 10" id="KW-0030">Aminoacyl-tRNA synthetase</keyword>
<dbReference type="Gene3D" id="1.10.8.70">
    <property type="entry name" value="Glutamate-tRNA synthetase, class I, anticodon-binding domain 1"/>
    <property type="match status" value="1"/>
</dbReference>
<sequence length="505" mass="58239">MSFFGINRKNIRVRFAPSPTGLFHIGSARSTLFNFLFAKANGGKFILRIEDTDSERSKPEYEKDILESLKWLGLNWDEGIEVGGPYMPYRQSERLKLYAGYIKKLLLNKNAFYCFHSKEFLEKEYEEQIKTKKNPAHYCEFRKLPISDAEKRLNKENGIIRFKTPLDFEISFIDLIRGKISFNSDTLGGDFSLAKAESPIKFIPLYNFAVVIDDYEMKISHVIRGEEHISNTPKQILIQKSLNLPTPDYAHIPLILAPDRSKLSKRHGAASVMEYYKMGYLPETLINFLALLGWNPDTDQEIFSLNELIKRFDLNKIQKSGAIFNMAKLDWLNSYYIRNMATDELTKKIIPFLERDGLISGDFSAKSGPVSGWKYIKRVVAIEKPRLKKLSEIGERAAYFFKISEYQPELLVWRDMLFKDIAISLKVSLETISLISETDFNSENLEKILLKEAERAKNKDRGRLLWPLRVALTGLEKSPGPFEIIEILGKKESLKRIESAIKKLA</sequence>
<keyword evidence="8 10" id="KW-0648">Protein biosynthesis</keyword>
<dbReference type="InterPro" id="IPR014729">
    <property type="entry name" value="Rossmann-like_a/b/a_fold"/>
</dbReference>
<evidence type="ECO:0000256" key="1">
    <source>
        <dbReference type="ARBA" id="ARBA00004496"/>
    </source>
</evidence>
<dbReference type="InterPro" id="IPR049940">
    <property type="entry name" value="GluQ/Sye"/>
</dbReference>
<evidence type="ECO:0000256" key="3">
    <source>
        <dbReference type="ARBA" id="ARBA00011245"/>
    </source>
</evidence>
<dbReference type="EC" id="6.1.1.17" evidence="10"/>
<evidence type="ECO:0000259" key="11">
    <source>
        <dbReference type="Pfam" id="PF00749"/>
    </source>
</evidence>
<dbReference type="InterPro" id="IPR045462">
    <property type="entry name" value="aa-tRNA-synth_I_cd-bd"/>
</dbReference>
<feature type="short sequence motif" description="'KMSKS' region" evidence="10">
    <location>
        <begin position="262"/>
        <end position="266"/>
    </location>
</feature>
<keyword evidence="7 10" id="KW-0067">ATP-binding</keyword>
<evidence type="ECO:0000313" key="14">
    <source>
        <dbReference type="Proteomes" id="UP000176431"/>
    </source>
</evidence>
<protein>
    <recommendedName>
        <fullName evidence="10">Glutamate--tRNA ligase</fullName>
        <ecNumber evidence="10">6.1.1.17</ecNumber>
    </recommendedName>
    <alternativeName>
        <fullName evidence="10">Glutamyl-tRNA synthetase</fullName>
        <shortName evidence="10">GluRS</shortName>
    </alternativeName>
</protein>
<dbReference type="Gene3D" id="3.40.50.620">
    <property type="entry name" value="HUPs"/>
    <property type="match status" value="1"/>
</dbReference>
<comment type="caution">
    <text evidence="10">Lacks conserved residue(s) required for the propagation of feature annotation.</text>
</comment>
<dbReference type="PANTHER" id="PTHR43311">
    <property type="entry name" value="GLUTAMATE--TRNA LIGASE"/>
    <property type="match status" value="1"/>
</dbReference>
<keyword evidence="5 10" id="KW-0436">Ligase</keyword>
<keyword evidence="4 10" id="KW-0963">Cytoplasm</keyword>
<evidence type="ECO:0000256" key="8">
    <source>
        <dbReference type="ARBA" id="ARBA00022917"/>
    </source>
</evidence>
<comment type="caution">
    <text evidence="13">The sequence shown here is derived from an EMBL/GenBank/DDBJ whole genome shotgun (WGS) entry which is preliminary data.</text>
</comment>
<evidence type="ECO:0000256" key="9">
    <source>
        <dbReference type="ARBA" id="ARBA00023146"/>
    </source>
</evidence>
<feature type="binding site" evidence="10">
    <location>
        <position position="265"/>
    </location>
    <ligand>
        <name>ATP</name>
        <dbReference type="ChEBI" id="CHEBI:30616"/>
    </ligand>
</feature>
<feature type="domain" description="Aminoacyl-tRNA synthetase class I anticodon-binding" evidence="12">
    <location>
        <begin position="345"/>
        <end position="501"/>
    </location>
</feature>
<dbReference type="FunFam" id="3.40.50.620:FF:000007">
    <property type="entry name" value="Glutamate--tRNA ligase"/>
    <property type="match status" value="1"/>
</dbReference>
<dbReference type="InterPro" id="IPR020752">
    <property type="entry name" value="Glu-tRNA-synth_I_codon-bd_sub1"/>
</dbReference>
<keyword evidence="6 10" id="KW-0547">Nucleotide-binding</keyword>
<dbReference type="InterPro" id="IPR008925">
    <property type="entry name" value="aa_tRNA-synth_I_cd-bd_sf"/>
</dbReference>
<accession>A0A1F5B529</accession>
<gene>
    <name evidence="10" type="primary">gltX</name>
    <name evidence="13" type="ORF">A2819_02410</name>
</gene>
<dbReference type="GO" id="GO:0008270">
    <property type="term" value="F:zinc ion binding"/>
    <property type="evidence" value="ECO:0007669"/>
    <property type="project" value="InterPro"/>
</dbReference>
<dbReference type="PRINTS" id="PR00987">
    <property type="entry name" value="TRNASYNTHGLU"/>
</dbReference>
<dbReference type="HAMAP" id="MF_00022">
    <property type="entry name" value="Glu_tRNA_synth_type1"/>
    <property type="match status" value="1"/>
</dbReference>
<dbReference type="Proteomes" id="UP000176431">
    <property type="component" value="Unassembled WGS sequence"/>
</dbReference>
<comment type="subcellular location">
    <subcellularLocation>
        <location evidence="1 10">Cytoplasm</location>
    </subcellularLocation>
</comment>
<dbReference type="GO" id="GO:0004818">
    <property type="term" value="F:glutamate-tRNA ligase activity"/>
    <property type="evidence" value="ECO:0007669"/>
    <property type="project" value="UniProtKB-UniRule"/>
</dbReference>
<dbReference type="InterPro" id="IPR000924">
    <property type="entry name" value="Glu/Gln-tRNA-synth"/>
</dbReference>
<evidence type="ECO:0000256" key="2">
    <source>
        <dbReference type="ARBA" id="ARBA00007894"/>
    </source>
</evidence>
<dbReference type="SUPFAM" id="SSF52374">
    <property type="entry name" value="Nucleotidylyl transferase"/>
    <property type="match status" value="1"/>
</dbReference>